<feature type="domain" description="Fungal lipase-type" evidence="1">
    <location>
        <begin position="303"/>
        <end position="389"/>
    </location>
</feature>
<sequence length="463" mass="48371">MAPASVLAVDPAAPPAPDPDLLLTASVLLAEAATTCRRAGHELTAAATSRRFAADLALRPLAALRTAWSAGRALTNGDGLGFAACGGAVGEAARYMGVATLRRPAATAMAVDAFLARIQAAIPEHPNLATPEVTRIVEAFAAARPVEALLALKAIFQHMGVTRALTSLSPISIELCALAGLMDVNPFNDGYAWVTLLGGYPTSDPFLGIPAAALKALNPGPGRAAPVPPDRILAKVLAAAGADISGLVDVISALGNHGLVHLRRVAAADGQDRYLLLLPGTGFGKLSNSTPQDLIGAFDAMCDIDTTYTRSVRKVLEFARVPAGAELMIVGHSLGGMTAMNLACDPDFVGTWRLTHVVTVGSPIDNKRPADPFTTVVSLVNEHDVIPTLDGRGPTSPADIPSTWRELAWNDETYDYPLSHAPQSYSDALRSATAGHHRETVNSLIGAYAGTVVLDQPYLVRDR</sequence>
<dbReference type="InterPro" id="IPR002921">
    <property type="entry name" value="Fungal_lipase-type"/>
</dbReference>
<reference evidence="3" key="1">
    <citation type="journal article" date="2019" name="Int. J. Syst. Evol. Microbiol.">
        <title>The Global Catalogue of Microorganisms (GCM) 10K type strain sequencing project: providing services to taxonomists for standard genome sequencing and annotation.</title>
        <authorList>
            <consortium name="The Broad Institute Genomics Platform"/>
            <consortium name="The Broad Institute Genome Sequencing Center for Infectious Disease"/>
            <person name="Wu L."/>
            <person name="Ma J."/>
        </authorList>
    </citation>
    <scope>NUCLEOTIDE SEQUENCE [LARGE SCALE GENOMIC DNA]</scope>
    <source>
        <strain evidence="3">JCM 16014</strain>
    </source>
</reference>
<evidence type="ECO:0000259" key="1">
    <source>
        <dbReference type="Pfam" id="PF01764"/>
    </source>
</evidence>
<proteinExistence type="predicted"/>
<dbReference type="Pfam" id="PF01764">
    <property type="entry name" value="Lipase_3"/>
    <property type="match status" value="1"/>
</dbReference>
<protein>
    <recommendedName>
        <fullName evidence="1">Fungal lipase-type domain-containing protein</fullName>
    </recommendedName>
</protein>
<accession>A0ABP5GYJ3</accession>
<dbReference type="Proteomes" id="UP001500751">
    <property type="component" value="Unassembled WGS sequence"/>
</dbReference>
<dbReference type="Gene3D" id="3.40.50.1820">
    <property type="entry name" value="alpha/beta hydrolase"/>
    <property type="match status" value="1"/>
</dbReference>
<keyword evidence="3" id="KW-1185">Reference proteome</keyword>
<dbReference type="SUPFAM" id="SSF53474">
    <property type="entry name" value="alpha/beta-Hydrolases"/>
    <property type="match status" value="1"/>
</dbReference>
<organism evidence="2 3">
    <name type="scientific">Catenulispora yoronensis</name>
    <dbReference type="NCBI Taxonomy" id="450799"/>
    <lineage>
        <taxon>Bacteria</taxon>
        <taxon>Bacillati</taxon>
        <taxon>Actinomycetota</taxon>
        <taxon>Actinomycetes</taxon>
        <taxon>Catenulisporales</taxon>
        <taxon>Catenulisporaceae</taxon>
        <taxon>Catenulispora</taxon>
    </lineage>
</organism>
<name>A0ABP5GYJ3_9ACTN</name>
<evidence type="ECO:0000313" key="2">
    <source>
        <dbReference type="EMBL" id="GAA2054748.1"/>
    </source>
</evidence>
<dbReference type="RefSeq" id="WP_344670356.1">
    <property type="nucleotide sequence ID" value="NZ_BAAAQN010000059.1"/>
</dbReference>
<evidence type="ECO:0000313" key="3">
    <source>
        <dbReference type="Proteomes" id="UP001500751"/>
    </source>
</evidence>
<gene>
    <name evidence="2" type="ORF">GCM10009839_73860</name>
</gene>
<dbReference type="InterPro" id="IPR029058">
    <property type="entry name" value="AB_hydrolase_fold"/>
</dbReference>
<comment type="caution">
    <text evidence="2">The sequence shown here is derived from an EMBL/GenBank/DDBJ whole genome shotgun (WGS) entry which is preliminary data.</text>
</comment>
<dbReference type="EMBL" id="BAAAQN010000059">
    <property type="protein sequence ID" value="GAA2054748.1"/>
    <property type="molecule type" value="Genomic_DNA"/>
</dbReference>